<organism evidence="2">
    <name type="scientific">hydrothermal vent metagenome</name>
    <dbReference type="NCBI Taxonomy" id="652676"/>
    <lineage>
        <taxon>unclassified sequences</taxon>
        <taxon>metagenomes</taxon>
        <taxon>ecological metagenomes</taxon>
    </lineage>
</organism>
<dbReference type="InterPro" id="IPR023346">
    <property type="entry name" value="Lysozyme-like_dom_sf"/>
</dbReference>
<dbReference type="GO" id="GO:0009253">
    <property type="term" value="P:peptidoglycan catabolic process"/>
    <property type="evidence" value="ECO:0007669"/>
    <property type="project" value="TreeGrafter"/>
</dbReference>
<dbReference type="EMBL" id="CZRL01000077">
    <property type="protein sequence ID" value="CUS52163.1"/>
    <property type="molecule type" value="Genomic_DNA"/>
</dbReference>
<keyword evidence="2" id="KW-0378">Hydrolase</keyword>
<feature type="domain" description="Transglycosylase SLT" evidence="1">
    <location>
        <begin position="50"/>
        <end position="336"/>
    </location>
</feature>
<dbReference type="CDD" id="cd13399">
    <property type="entry name" value="Slt35-like"/>
    <property type="match status" value="1"/>
</dbReference>
<dbReference type="GO" id="GO:0008933">
    <property type="term" value="F:peptidoglycan lytic transglycosylase activity"/>
    <property type="evidence" value="ECO:0007669"/>
    <property type="project" value="TreeGrafter"/>
</dbReference>
<name>A0A160TTE0_9ZZZZ</name>
<dbReference type="SUPFAM" id="SSF53955">
    <property type="entry name" value="Lysozyme-like"/>
    <property type="match status" value="1"/>
</dbReference>
<dbReference type="InterPro" id="IPR031304">
    <property type="entry name" value="SLT_2"/>
</dbReference>
<keyword evidence="2" id="KW-0326">Glycosidase</keyword>
<sequence>MKTHHMCWSEVASKTVCFCLSSLVVLLLSLAPGSTARAVSLEKYPQLIELADRLVQEHDLDRTQLLEWFEQAQIKEKIIKAMNRPAERLSWHRYRGLFVNERSVGNGVKFAKRHRVLLDRAEARFGIPIELIVAIIGIETRYGKVTGNLRVLDSLATLALEYPRRSKFFSSELEHYMLLVRDNKLDPLVVKGSYAGAMGISQFMPSSYRRYAIDFDGDERSDLLNSVADAIGSVANYLAVHRWRKGEPIALRIPVEQAVQLEPFVTRGLKPNTPLATLIQAGMKPIPGVDLNWNVGVMQFDQENEVEYRLGYHNFFVITRYNRSQNYAMSAFELAEQIAARIKD</sequence>
<dbReference type="Gene3D" id="1.10.8.350">
    <property type="entry name" value="Bacterial muramidase"/>
    <property type="match status" value="1"/>
</dbReference>
<reference evidence="2" key="1">
    <citation type="submission" date="2015-10" db="EMBL/GenBank/DDBJ databases">
        <authorList>
            <person name="Gilbert D.G."/>
        </authorList>
    </citation>
    <scope>NUCLEOTIDE SEQUENCE</scope>
</reference>
<dbReference type="PANTHER" id="PTHR30163:SF9">
    <property type="entry name" value="MEMBRANE-BOUND LYTIC MUREIN TRANSGLYCOSYLASE B"/>
    <property type="match status" value="1"/>
</dbReference>
<dbReference type="PANTHER" id="PTHR30163">
    <property type="entry name" value="MEMBRANE-BOUND LYTIC MUREIN TRANSGLYCOSYLASE B"/>
    <property type="match status" value="1"/>
</dbReference>
<dbReference type="Gene3D" id="1.10.530.10">
    <property type="match status" value="1"/>
</dbReference>
<proteinExistence type="predicted"/>
<dbReference type="NCBIfam" id="TIGR02282">
    <property type="entry name" value="MltB"/>
    <property type="match status" value="1"/>
</dbReference>
<protein>
    <submittedName>
        <fullName evidence="2">Membrane-bound lytic murein transglycosylase B</fullName>
        <ecNumber evidence="2">3.2.1.-</ecNumber>
    </submittedName>
</protein>
<dbReference type="GO" id="GO:0016798">
    <property type="term" value="F:hydrolase activity, acting on glycosyl bonds"/>
    <property type="evidence" value="ECO:0007669"/>
    <property type="project" value="UniProtKB-KW"/>
</dbReference>
<evidence type="ECO:0000259" key="1">
    <source>
        <dbReference type="Pfam" id="PF13406"/>
    </source>
</evidence>
<dbReference type="InterPro" id="IPR043426">
    <property type="entry name" value="MltB-like"/>
</dbReference>
<gene>
    <name evidence="2" type="ORF">MGWOODY_XGa1129</name>
</gene>
<dbReference type="AlphaFoldDB" id="A0A160TTE0"/>
<dbReference type="Pfam" id="PF13406">
    <property type="entry name" value="SLT_2"/>
    <property type="match status" value="1"/>
</dbReference>
<dbReference type="InterPro" id="IPR011757">
    <property type="entry name" value="Lytic_transglycosylase_MltB"/>
</dbReference>
<dbReference type="FunFam" id="1.10.8.350:FF:000001">
    <property type="entry name" value="Lytic murein transglycosylase B"/>
    <property type="match status" value="1"/>
</dbReference>
<dbReference type="EC" id="3.2.1.-" evidence="2"/>
<accession>A0A160TTE0</accession>
<evidence type="ECO:0000313" key="2">
    <source>
        <dbReference type="EMBL" id="CUS52163.1"/>
    </source>
</evidence>